<keyword evidence="6" id="KW-1185">Reference proteome</keyword>
<feature type="compositionally biased region" description="Polar residues" evidence="3">
    <location>
        <begin position="139"/>
        <end position="171"/>
    </location>
</feature>
<evidence type="ECO:0000256" key="4">
    <source>
        <dbReference type="SAM" id="SignalP"/>
    </source>
</evidence>
<feature type="region of interest" description="Disordered" evidence="3">
    <location>
        <begin position="139"/>
        <end position="206"/>
    </location>
</feature>
<sequence>MASTQLLLLSLVVMAATGAPQLGVDSDQPPTPYDFGYGVNVADTGDAKEHKETVSPSGRTEGEYRWLQPNGLYRVVRYYVEGDSGFQAEVSEEPGSEIANYYSNSLSQESSSGAVSSQGFAKSFDSSQSTLGAAINVVSAPQPSRNRQSSFRPTQRFQSQQRPSFNTQQQPSFNTQQRQSFTSQQQPSFNTQQRQSFTSQQESNSNIIDGGFIDGGIIDGGFIDGGTIDGGIIDGGYIN</sequence>
<dbReference type="InterPro" id="IPR000618">
    <property type="entry name" value="Insect_cuticle"/>
</dbReference>
<feature type="compositionally biased region" description="Low complexity" evidence="3">
    <location>
        <begin position="172"/>
        <end position="196"/>
    </location>
</feature>
<dbReference type="Proteomes" id="UP000747542">
    <property type="component" value="Unassembled WGS sequence"/>
</dbReference>
<reference evidence="5" key="1">
    <citation type="journal article" date="2021" name="Sci. Adv.">
        <title>The American lobster genome reveals insights on longevity, neural, and immune adaptations.</title>
        <authorList>
            <person name="Polinski J.M."/>
            <person name="Zimin A.V."/>
            <person name="Clark K.F."/>
            <person name="Kohn A.B."/>
            <person name="Sadowski N."/>
            <person name="Timp W."/>
            <person name="Ptitsyn A."/>
            <person name="Khanna P."/>
            <person name="Romanova D.Y."/>
            <person name="Williams P."/>
            <person name="Greenwood S.J."/>
            <person name="Moroz L.L."/>
            <person name="Walt D.R."/>
            <person name="Bodnar A.G."/>
        </authorList>
    </citation>
    <scope>NUCLEOTIDE SEQUENCE</scope>
    <source>
        <strain evidence="5">GMGI-L3</strain>
    </source>
</reference>
<keyword evidence="1 2" id="KW-0193">Cuticle</keyword>
<name>A0A8J5JPG8_HOMAM</name>
<dbReference type="GO" id="GO:0042302">
    <property type="term" value="F:structural constituent of cuticle"/>
    <property type="evidence" value="ECO:0007669"/>
    <property type="project" value="UniProtKB-UniRule"/>
</dbReference>
<feature type="chain" id="PRO_5035249649" evidence="4">
    <location>
        <begin position="19"/>
        <end position="239"/>
    </location>
</feature>
<protein>
    <submittedName>
        <fullName evidence="5">Putative Insect cuticle protein domain-containing protein 2</fullName>
    </submittedName>
</protein>
<dbReference type="OrthoDB" id="6427684at2759"/>
<dbReference type="AlphaFoldDB" id="A0A8J5JPG8"/>
<evidence type="ECO:0000313" key="6">
    <source>
        <dbReference type="Proteomes" id="UP000747542"/>
    </source>
</evidence>
<dbReference type="GO" id="GO:0031012">
    <property type="term" value="C:extracellular matrix"/>
    <property type="evidence" value="ECO:0007669"/>
    <property type="project" value="TreeGrafter"/>
</dbReference>
<evidence type="ECO:0000313" key="5">
    <source>
        <dbReference type="EMBL" id="KAG7158353.1"/>
    </source>
</evidence>
<keyword evidence="4" id="KW-0732">Signal</keyword>
<dbReference type="PANTHER" id="PTHR12236:SF79">
    <property type="entry name" value="CUTICULAR PROTEIN 50CB-RELATED"/>
    <property type="match status" value="1"/>
</dbReference>
<evidence type="ECO:0000256" key="3">
    <source>
        <dbReference type="SAM" id="MobiDB-lite"/>
    </source>
</evidence>
<comment type="caution">
    <text evidence="5">The sequence shown here is derived from an EMBL/GenBank/DDBJ whole genome shotgun (WGS) entry which is preliminary data.</text>
</comment>
<evidence type="ECO:0000256" key="2">
    <source>
        <dbReference type="PROSITE-ProRule" id="PRU00497"/>
    </source>
</evidence>
<feature type="compositionally biased region" description="Polar residues" evidence="3">
    <location>
        <begin position="197"/>
        <end position="206"/>
    </location>
</feature>
<dbReference type="GO" id="GO:0005615">
    <property type="term" value="C:extracellular space"/>
    <property type="evidence" value="ECO:0007669"/>
    <property type="project" value="TreeGrafter"/>
</dbReference>
<proteinExistence type="predicted"/>
<dbReference type="InterPro" id="IPR051217">
    <property type="entry name" value="Insect_Cuticle_Struc_Prot"/>
</dbReference>
<organism evidence="5 6">
    <name type="scientific">Homarus americanus</name>
    <name type="common">American lobster</name>
    <dbReference type="NCBI Taxonomy" id="6706"/>
    <lineage>
        <taxon>Eukaryota</taxon>
        <taxon>Metazoa</taxon>
        <taxon>Ecdysozoa</taxon>
        <taxon>Arthropoda</taxon>
        <taxon>Crustacea</taxon>
        <taxon>Multicrustacea</taxon>
        <taxon>Malacostraca</taxon>
        <taxon>Eumalacostraca</taxon>
        <taxon>Eucarida</taxon>
        <taxon>Decapoda</taxon>
        <taxon>Pleocyemata</taxon>
        <taxon>Astacidea</taxon>
        <taxon>Nephropoidea</taxon>
        <taxon>Nephropidae</taxon>
        <taxon>Homarus</taxon>
    </lineage>
</organism>
<accession>A0A8J5JPG8</accession>
<dbReference type="PANTHER" id="PTHR12236">
    <property type="entry name" value="STRUCTURAL CONTITUENT OF CUTICLE"/>
    <property type="match status" value="1"/>
</dbReference>
<dbReference type="PROSITE" id="PS51155">
    <property type="entry name" value="CHIT_BIND_RR_2"/>
    <property type="match status" value="1"/>
</dbReference>
<dbReference type="Pfam" id="PF00379">
    <property type="entry name" value="Chitin_bind_4"/>
    <property type="match status" value="1"/>
</dbReference>
<gene>
    <name evidence="5" type="ORF">Hamer_G021629</name>
</gene>
<feature type="signal peptide" evidence="4">
    <location>
        <begin position="1"/>
        <end position="18"/>
    </location>
</feature>
<evidence type="ECO:0000256" key="1">
    <source>
        <dbReference type="ARBA" id="ARBA00022460"/>
    </source>
</evidence>
<dbReference type="EMBL" id="JAHLQT010035455">
    <property type="protein sequence ID" value="KAG7158353.1"/>
    <property type="molecule type" value="Genomic_DNA"/>
</dbReference>